<dbReference type="Gene3D" id="1.20.1290.10">
    <property type="entry name" value="AhpD-like"/>
    <property type="match status" value="1"/>
</dbReference>
<gene>
    <name evidence="4" type="ORF">PCS_00123</name>
</gene>
<keyword evidence="4" id="KW-0560">Oxidoreductase</keyword>
<evidence type="ECO:0000259" key="3">
    <source>
        <dbReference type="Pfam" id="PF13649"/>
    </source>
</evidence>
<dbReference type="NCBIfam" id="TIGR00778">
    <property type="entry name" value="ahpD_dom"/>
    <property type="match status" value="1"/>
</dbReference>
<feature type="compositionally biased region" description="Low complexity" evidence="1">
    <location>
        <begin position="318"/>
        <end position="330"/>
    </location>
</feature>
<evidence type="ECO:0000259" key="2">
    <source>
        <dbReference type="Pfam" id="PF02627"/>
    </source>
</evidence>
<dbReference type="InterPro" id="IPR004675">
    <property type="entry name" value="AhpD_core"/>
</dbReference>
<dbReference type="EMBL" id="AOSV01000003">
    <property type="protein sequence ID" value="EMG38495.1"/>
    <property type="molecule type" value="Genomic_DNA"/>
</dbReference>
<evidence type="ECO:0000313" key="5">
    <source>
        <dbReference type="Proteomes" id="UP000011922"/>
    </source>
</evidence>
<dbReference type="InterPro" id="IPR050508">
    <property type="entry name" value="Methyltransf_Superfamily"/>
</dbReference>
<evidence type="ECO:0000256" key="1">
    <source>
        <dbReference type="SAM" id="MobiDB-lite"/>
    </source>
</evidence>
<organism evidence="4 5">
    <name type="scientific">Desulfocurvibacter africanus PCS</name>
    <dbReference type="NCBI Taxonomy" id="1262666"/>
    <lineage>
        <taxon>Bacteria</taxon>
        <taxon>Pseudomonadati</taxon>
        <taxon>Thermodesulfobacteriota</taxon>
        <taxon>Desulfovibrionia</taxon>
        <taxon>Desulfovibrionales</taxon>
        <taxon>Desulfovibrionaceae</taxon>
        <taxon>Desulfocurvibacter</taxon>
    </lineage>
</organism>
<dbReference type="InterPro" id="IPR003779">
    <property type="entry name" value="CMD-like"/>
</dbReference>
<accession>M5PX04</accession>
<dbReference type="InterPro" id="IPR029063">
    <property type="entry name" value="SAM-dependent_MTases_sf"/>
</dbReference>
<proteinExistence type="predicted"/>
<dbReference type="SUPFAM" id="SSF53335">
    <property type="entry name" value="S-adenosyl-L-methionine-dependent methyltransferases"/>
    <property type="match status" value="1"/>
</dbReference>
<name>M5PX04_DESAF</name>
<dbReference type="Gene3D" id="3.40.50.150">
    <property type="entry name" value="Vaccinia Virus protein VP39"/>
    <property type="match status" value="1"/>
</dbReference>
<feature type="domain" description="Carboxymuconolactone decarboxylase-like" evidence="2">
    <location>
        <begin position="231"/>
        <end position="301"/>
    </location>
</feature>
<dbReference type="PATRIC" id="fig|1262666.3.peg.122"/>
<reference evidence="4 5" key="1">
    <citation type="journal article" date="2013" name="Genome Announc.">
        <title>Draft Genome Sequence for Desulfovibrio africanus Strain PCS.</title>
        <authorList>
            <person name="Brown S.D."/>
            <person name="Utturkar S.M."/>
            <person name="Arkin A.P."/>
            <person name="Deutschbauer A.M."/>
            <person name="Elias D.A."/>
            <person name="Hazen T.C."/>
            <person name="Chakraborty R."/>
        </authorList>
    </citation>
    <scope>NUCLEOTIDE SEQUENCE [LARGE SCALE GENOMIC DNA]</scope>
    <source>
        <strain evidence="4 5">PCS</strain>
    </source>
</reference>
<dbReference type="RefSeq" id="WP_005982975.1">
    <property type="nucleotide sequence ID" value="NZ_AOSV01000003.1"/>
</dbReference>
<keyword evidence="4" id="KW-0575">Peroxidase</keyword>
<dbReference type="GO" id="GO:0051920">
    <property type="term" value="F:peroxiredoxin activity"/>
    <property type="evidence" value="ECO:0007669"/>
    <property type="project" value="InterPro"/>
</dbReference>
<protein>
    <submittedName>
        <fullName evidence="4">Alkylhydroperoxidase AhpD family core domain containing protein</fullName>
    </submittedName>
</protein>
<feature type="domain" description="Methyltransferase" evidence="3">
    <location>
        <begin position="48"/>
        <end position="146"/>
    </location>
</feature>
<dbReference type="CDD" id="cd02440">
    <property type="entry name" value="AdoMet_MTases"/>
    <property type="match status" value="1"/>
</dbReference>
<dbReference type="InterPro" id="IPR054706">
    <property type="entry name" value="MT_CxxU_and_UXX"/>
</dbReference>
<dbReference type="OrthoDB" id="9804312at2"/>
<dbReference type="Pfam" id="PF13649">
    <property type="entry name" value="Methyltransf_25"/>
    <property type="match status" value="1"/>
</dbReference>
<dbReference type="AlphaFoldDB" id="M5PX04"/>
<dbReference type="SUPFAM" id="SSF69118">
    <property type="entry name" value="AhpD-like"/>
    <property type="match status" value="1"/>
</dbReference>
<dbReference type="InterPro" id="IPR041698">
    <property type="entry name" value="Methyltransf_25"/>
</dbReference>
<dbReference type="PANTHER" id="PTHR42912">
    <property type="entry name" value="METHYLTRANSFERASE"/>
    <property type="match status" value="1"/>
</dbReference>
<sequence length="345" mass="37593">MLASDALTDQKQHWDDVYAKNEEFFGEEPSGFARQALGVFRQNGVKSVLELGPGQGRDTLFFAENGLEVMGLDYSQQSVAELSAKAQARALTARIKAQPHDVRQPIPFPDGSFDACYSHMLLCMHLSRQEIVFALREIHRVLRTGGLAVYSVRSVFDKHYGAGRHLGEQIYEIGGFVVHFFSEEMIRRFARGFEIVKIGRMEEGSLPRDLFTVYLRKTGPIEGTDEENAMPDLSALFQSFFNATYGSGALDKKTKFLIALGASLAAGCDPCAQFALAGAKEAGASQDELDETAAVAMTIQATRIRNTLGRITQAVAEPSKSSEPSGPSDSFGIAAAPLVEQPGRS</sequence>
<evidence type="ECO:0000313" key="4">
    <source>
        <dbReference type="EMBL" id="EMG38495.1"/>
    </source>
</evidence>
<dbReference type="InterPro" id="IPR029032">
    <property type="entry name" value="AhpD-like"/>
</dbReference>
<dbReference type="Pfam" id="PF02627">
    <property type="entry name" value="CMD"/>
    <property type="match status" value="1"/>
</dbReference>
<dbReference type="NCBIfam" id="NF045649">
    <property type="entry name" value="2X_seleno_MduS"/>
    <property type="match status" value="1"/>
</dbReference>
<feature type="region of interest" description="Disordered" evidence="1">
    <location>
        <begin position="314"/>
        <end position="345"/>
    </location>
</feature>
<comment type="caution">
    <text evidence="4">The sequence shown here is derived from an EMBL/GenBank/DDBJ whole genome shotgun (WGS) entry which is preliminary data.</text>
</comment>
<dbReference type="GO" id="GO:0008168">
    <property type="term" value="F:methyltransferase activity"/>
    <property type="evidence" value="ECO:0007669"/>
    <property type="project" value="TreeGrafter"/>
</dbReference>
<dbReference type="Proteomes" id="UP000011922">
    <property type="component" value="Unassembled WGS sequence"/>
</dbReference>